<feature type="transmembrane region" description="Helical" evidence="1">
    <location>
        <begin position="6"/>
        <end position="23"/>
    </location>
</feature>
<accession>A0A7X0LVH5</accession>
<evidence type="ECO:0000256" key="1">
    <source>
        <dbReference type="SAM" id="Phobius"/>
    </source>
</evidence>
<evidence type="ECO:0000313" key="3">
    <source>
        <dbReference type="Proteomes" id="UP000531594"/>
    </source>
</evidence>
<keyword evidence="1" id="KW-0472">Membrane</keyword>
<evidence type="ECO:0000313" key="2">
    <source>
        <dbReference type="EMBL" id="MBB6445540.1"/>
    </source>
</evidence>
<name>A0A7X0LVH5_9BACI</name>
<sequence length="57" mass="6160">MTIVPIVPGGLFFTMTAAVCLPIERTFRAVKEPGVTALTSHCAVPQKTLIHHDRLSS</sequence>
<protein>
    <submittedName>
        <fullName evidence="2">Uncharacterized protein</fullName>
    </submittedName>
</protein>
<keyword evidence="3" id="KW-1185">Reference proteome</keyword>
<reference evidence="2 3" key="1">
    <citation type="submission" date="2020-08" db="EMBL/GenBank/DDBJ databases">
        <title>Genomic Encyclopedia of Type Strains, Phase IV (KMG-IV): sequencing the most valuable type-strain genomes for metagenomic binning, comparative biology and taxonomic classification.</title>
        <authorList>
            <person name="Goeker M."/>
        </authorList>
    </citation>
    <scope>NUCLEOTIDE SEQUENCE [LARGE SCALE GENOMIC DNA]</scope>
    <source>
        <strain evidence="2 3">DSM 5391</strain>
    </source>
</reference>
<gene>
    <name evidence="2" type="ORF">HNR53_002159</name>
</gene>
<dbReference type="Proteomes" id="UP000531594">
    <property type="component" value="Unassembled WGS sequence"/>
</dbReference>
<keyword evidence="1" id="KW-0812">Transmembrane</keyword>
<dbReference type="EMBL" id="JACHGK010000006">
    <property type="protein sequence ID" value="MBB6445540.1"/>
    <property type="molecule type" value="Genomic_DNA"/>
</dbReference>
<dbReference type="RefSeq" id="WP_377802113.1">
    <property type="nucleotide sequence ID" value="NZ_JBHLZA010000027.1"/>
</dbReference>
<proteinExistence type="predicted"/>
<dbReference type="AlphaFoldDB" id="A0A7X0LVH5"/>
<organism evidence="2 3">
    <name type="scientific">Bacillus benzoevorans</name>
    <dbReference type="NCBI Taxonomy" id="1456"/>
    <lineage>
        <taxon>Bacteria</taxon>
        <taxon>Bacillati</taxon>
        <taxon>Bacillota</taxon>
        <taxon>Bacilli</taxon>
        <taxon>Bacillales</taxon>
        <taxon>Bacillaceae</taxon>
        <taxon>Bacillus</taxon>
    </lineage>
</organism>
<comment type="caution">
    <text evidence="2">The sequence shown here is derived from an EMBL/GenBank/DDBJ whole genome shotgun (WGS) entry which is preliminary data.</text>
</comment>
<keyword evidence="1" id="KW-1133">Transmembrane helix</keyword>